<reference evidence="1 2" key="1">
    <citation type="submission" date="2016-07" db="EMBL/GenBank/DDBJ databases">
        <title>Genome analysis of Burkholderia fungorum ES3-20.</title>
        <authorList>
            <person name="Xu D."/>
            <person name="Yao R."/>
            <person name="Zheng S."/>
        </authorList>
    </citation>
    <scope>NUCLEOTIDE SEQUENCE [LARGE SCALE GENOMIC DNA]</scope>
    <source>
        <strain evidence="1 2">ES3-20</strain>
    </source>
</reference>
<evidence type="ECO:0000313" key="1">
    <source>
        <dbReference type="EMBL" id="RKF47100.1"/>
    </source>
</evidence>
<proteinExistence type="predicted"/>
<name>A0A420GP52_9BURK</name>
<sequence length="76" mass="8247">MELHRLDIGAVSQPMSADYAQRPNRVWRTTLPAHLLAPQQSCRPSGWHGDASTRWPILSAALPDETAAASLVGDVT</sequence>
<organism evidence="1 2">
    <name type="scientific">Paraburkholderia fungorum</name>
    <dbReference type="NCBI Taxonomy" id="134537"/>
    <lineage>
        <taxon>Bacteria</taxon>
        <taxon>Pseudomonadati</taxon>
        <taxon>Pseudomonadota</taxon>
        <taxon>Betaproteobacteria</taxon>
        <taxon>Burkholderiales</taxon>
        <taxon>Burkholderiaceae</taxon>
        <taxon>Paraburkholderia</taxon>
    </lineage>
</organism>
<gene>
    <name evidence="1" type="ORF">BCY88_24405</name>
</gene>
<comment type="caution">
    <text evidence="1">The sequence shown here is derived from an EMBL/GenBank/DDBJ whole genome shotgun (WGS) entry which is preliminary data.</text>
</comment>
<dbReference type="EMBL" id="MCAS01000011">
    <property type="protein sequence ID" value="RKF47100.1"/>
    <property type="molecule type" value="Genomic_DNA"/>
</dbReference>
<accession>A0A420GP52</accession>
<dbReference type="AlphaFoldDB" id="A0A420GP52"/>
<evidence type="ECO:0000313" key="2">
    <source>
        <dbReference type="Proteomes" id="UP000283709"/>
    </source>
</evidence>
<protein>
    <submittedName>
        <fullName evidence="1">Uncharacterized protein</fullName>
    </submittedName>
</protein>
<dbReference type="Proteomes" id="UP000283709">
    <property type="component" value="Unassembled WGS sequence"/>
</dbReference>